<dbReference type="EMBL" id="JAGTXB010000005">
    <property type="protein sequence ID" value="MBS0028094.1"/>
    <property type="molecule type" value="Genomic_DNA"/>
</dbReference>
<protein>
    <recommendedName>
        <fullName evidence="4">Copper resistance protein D</fullName>
    </recommendedName>
</protein>
<keyword evidence="1" id="KW-1133">Transmembrane helix</keyword>
<feature type="transmembrane region" description="Helical" evidence="1">
    <location>
        <begin position="86"/>
        <end position="105"/>
    </location>
</feature>
<dbReference type="Proteomes" id="UP000676386">
    <property type="component" value="Unassembled WGS sequence"/>
</dbReference>
<organism evidence="2 3">
    <name type="scientific">Chitinophaga hostae</name>
    <dbReference type="NCBI Taxonomy" id="2831022"/>
    <lineage>
        <taxon>Bacteria</taxon>
        <taxon>Pseudomonadati</taxon>
        <taxon>Bacteroidota</taxon>
        <taxon>Chitinophagia</taxon>
        <taxon>Chitinophagales</taxon>
        <taxon>Chitinophagaceae</taxon>
        <taxon>Chitinophaga</taxon>
    </lineage>
</organism>
<keyword evidence="1" id="KW-0812">Transmembrane</keyword>
<keyword evidence="3" id="KW-1185">Reference proteome</keyword>
<feature type="transmembrane region" description="Helical" evidence="1">
    <location>
        <begin position="6"/>
        <end position="31"/>
    </location>
</feature>
<keyword evidence="1" id="KW-0472">Membrane</keyword>
<accession>A0ABS5IYQ3</accession>
<name>A0ABS5IYQ3_9BACT</name>
<evidence type="ECO:0000313" key="2">
    <source>
        <dbReference type="EMBL" id="MBS0028094.1"/>
    </source>
</evidence>
<reference evidence="2 3" key="1">
    <citation type="submission" date="2021-04" db="EMBL/GenBank/DDBJ databases">
        <title>Chitinophaga sp. nov., isolated from the rhizosphere soil.</title>
        <authorList>
            <person name="He S."/>
        </authorList>
    </citation>
    <scope>NUCLEOTIDE SEQUENCE [LARGE SCALE GENOMIC DNA]</scope>
    <source>
        <strain evidence="2 3">2R12</strain>
    </source>
</reference>
<feature type="transmembrane region" description="Helical" evidence="1">
    <location>
        <begin position="134"/>
        <end position="151"/>
    </location>
</feature>
<evidence type="ECO:0000256" key="1">
    <source>
        <dbReference type="SAM" id="Phobius"/>
    </source>
</evidence>
<comment type="caution">
    <text evidence="2">The sequence shown here is derived from an EMBL/GenBank/DDBJ whole genome shotgun (WGS) entry which is preliminary data.</text>
</comment>
<gene>
    <name evidence="2" type="ORF">KE626_12320</name>
</gene>
<evidence type="ECO:0000313" key="3">
    <source>
        <dbReference type="Proteomes" id="UP000676386"/>
    </source>
</evidence>
<sequence>MSTQTIFQSLVVTHLIGFLLFAGGTIADFIGIRQFWKQYALDTAKAPAVMQAMSPFAVFMRIGIGVIILSGIGIMAMTHGVFGEQIWFRIKFGLVLLVIANTLLVGQRQRVQLKKALTTDTAIPEKIKVNLNRFHLVQLVCIFIIILLSVFKFN</sequence>
<proteinExistence type="predicted"/>
<feature type="transmembrane region" description="Helical" evidence="1">
    <location>
        <begin position="52"/>
        <end position="74"/>
    </location>
</feature>
<evidence type="ECO:0008006" key="4">
    <source>
        <dbReference type="Google" id="ProtNLM"/>
    </source>
</evidence>
<dbReference type="RefSeq" id="WP_211973208.1">
    <property type="nucleotide sequence ID" value="NZ_CBFHAM010000003.1"/>
</dbReference>